<dbReference type="SMART" id="SM00829">
    <property type="entry name" value="PKS_ER"/>
    <property type="match status" value="1"/>
</dbReference>
<dbReference type="PANTHER" id="PTHR11695:SF294">
    <property type="entry name" value="RETICULON-4-INTERACTING PROTEIN 1, MITOCHONDRIAL"/>
    <property type="match status" value="1"/>
</dbReference>
<feature type="domain" description="Enoyl reductase (ER)" evidence="2">
    <location>
        <begin position="26"/>
        <end position="365"/>
    </location>
</feature>
<dbReference type="InterPro" id="IPR020843">
    <property type="entry name" value="ER"/>
</dbReference>
<dbReference type="PANTHER" id="PTHR11695">
    <property type="entry name" value="ALCOHOL DEHYDROGENASE RELATED"/>
    <property type="match status" value="1"/>
</dbReference>
<dbReference type="Gene3D" id="3.40.50.720">
    <property type="entry name" value="NAD(P)-binding Rossmann-like Domain"/>
    <property type="match status" value="1"/>
</dbReference>
<dbReference type="InterPro" id="IPR036291">
    <property type="entry name" value="NAD(P)-bd_dom_sf"/>
</dbReference>
<dbReference type="InterPro" id="IPR050700">
    <property type="entry name" value="YIM1/Zinc_Alcohol_DH_Fams"/>
</dbReference>
<dbReference type="GO" id="GO:0016491">
    <property type="term" value="F:oxidoreductase activity"/>
    <property type="evidence" value="ECO:0007669"/>
    <property type="project" value="InterPro"/>
</dbReference>
<sequence>MAPSEPAAPMPPTMRAWVRQHRGHYKSSLKLVDSLATPSVPGPDSSDIIVRVSYVALEYSVAHFMGVIPALPFTPALIPELCVSGTVAVAGGKAPEGLRQPGTRVLAMTHPVSMLFCGTGALKEYMRLPAGYVAPLPGPGASKHGAGEHQVLTLAQGAGLISNGSTALAAVRAAKVHSGQRVLVNGASGSVGHIAAQLCRARGAFVVGVASGANEALVRGYGVDEFVDYTKHTPLPDYLATTFGSQPFDSILDCVGSQALYANSPRYLRPGGPLVNIGVFEIDDGILKQMFRWFMNISCPTWLGGIARPYIFFSNTPNVYDVLNLVEMVEQGNLKVNLDSEFAIEDLMKAYERATSKRARGKVLIRIHGES</sequence>
<dbReference type="CDD" id="cd08267">
    <property type="entry name" value="MDR1"/>
    <property type="match status" value="1"/>
</dbReference>
<reference evidence="3 4" key="1">
    <citation type="journal article" date="2019" name="Appl. Microbiol. Biotechnol.">
        <title>Genome sequence of Isaria javanica and comparative genome analysis insights into family S53 peptidase evolution in fungal entomopathogens.</title>
        <authorList>
            <person name="Lin R."/>
            <person name="Zhang X."/>
            <person name="Xin B."/>
            <person name="Zou M."/>
            <person name="Gao Y."/>
            <person name="Qin F."/>
            <person name="Hu Q."/>
            <person name="Xie B."/>
            <person name="Cheng X."/>
        </authorList>
    </citation>
    <scope>NUCLEOTIDE SEQUENCE [LARGE SCALE GENOMIC DNA]</scope>
    <source>
        <strain evidence="3 4">IJ1G</strain>
    </source>
</reference>
<dbReference type="InterPro" id="IPR013154">
    <property type="entry name" value="ADH-like_N"/>
</dbReference>
<dbReference type="SUPFAM" id="SSF50129">
    <property type="entry name" value="GroES-like"/>
    <property type="match status" value="1"/>
</dbReference>
<dbReference type="SUPFAM" id="SSF51735">
    <property type="entry name" value="NAD(P)-binding Rossmann-fold domains"/>
    <property type="match status" value="1"/>
</dbReference>
<evidence type="ECO:0000259" key="2">
    <source>
        <dbReference type="SMART" id="SM00829"/>
    </source>
</evidence>
<dbReference type="GO" id="GO:0005739">
    <property type="term" value="C:mitochondrion"/>
    <property type="evidence" value="ECO:0007669"/>
    <property type="project" value="TreeGrafter"/>
</dbReference>
<evidence type="ECO:0000313" key="4">
    <source>
        <dbReference type="Proteomes" id="UP000315783"/>
    </source>
</evidence>
<proteinExistence type="predicted"/>
<dbReference type="InterPro" id="IPR013149">
    <property type="entry name" value="ADH-like_C"/>
</dbReference>
<comment type="caution">
    <text evidence="3">The sequence shown here is derived from an EMBL/GenBank/DDBJ whole genome shotgun (WGS) entry which is preliminary data.</text>
</comment>
<accession>A0A545VQK9</accession>
<keyword evidence="4" id="KW-1185">Reference proteome</keyword>
<dbReference type="Pfam" id="PF08240">
    <property type="entry name" value="ADH_N"/>
    <property type="match status" value="1"/>
</dbReference>
<evidence type="ECO:0000313" key="3">
    <source>
        <dbReference type="EMBL" id="TQV91968.1"/>
    </source>
</evidence>
<dbReference type="STRING" id="43265.A0A545VQK9"/>
<comment type="pathway">
    <text evidence="1">Secondary metabolite biosynthesis.</text>
</comment>
<organism evidence="3 4">
    <name type="scientific">Cordyceps javanica</name>
    <dbReference type="NCBI Taxonomy" id="43265"/>
    <lineage>
        <taxon>Eukaryota</taxon>
        <taxon>Fungi</taxon>
        <taxon>Dikarya</taxon>
        <taxon>Ascomycota</taxon>
        <taxon>Pezizomycotina</taxon>
        <taxon>Sordariomycetes</taxon>
        <taxon>Hypocreomycetidae</taxon>
        <taxon>Hypocreales</taxon>
        <taxon>Cordycipitaceae</taxon>
        <taxon>Cordyceps</taxon>
    </lineage>
</organism>
<dbReference type="AlphaFoldDB" id="A0A545VQK9"/>
<dbReference type="Proteomes" id="UP000315783">
    <property type="component" value="Unassembled WGS sequence"/>
</dbReference>
<evidence type="ECO:0000256" key="1">
    <source>
        <dbReference type="ARBA" id="ARBA00005179"/>
    </source>
</evidence>
<protein>
    <submittedName>
        <fullName evidence="3">Zinc alcohol dehydrogenase</fullName>
    </submittedName>
</protein>
<gene>
    <name evidence="3" type="ORF">IF1G_09553</name>
</gene>
<dbReference type="InterPro" id="IPR011032">
    <property type="entry name" value="GroES-like_sf"/>
</dbReference>
<dbReference type="Gene3D" id="3.90.180.10">
    <property type="entry name" value="Medium-chain alcohol dehydrogenases, catalytic domain"/>
    <property type="match status" value="1"/>
</dbReference>
<dbReference type="OrthoDB" id="3509362at2759"/>
<dbReference type="Pfam" id="PF00107">
    <property type="entry name" value="ADH_zinc_N"/>
    <property type="match status" value="1"/>
</dbReference>
<name>A0A545VQK9_9HYPO</name>
<dbReference type="EMBL" id="SPUK01000017">
    <property type="protein sequence ID" value="TQV91968.1"/>
    <property type="molecule type" value="Genomic_DNA"/>
</dbReference>